<dbReference type="InterPro" id="IPR043987">
    <property type="entry name" value="CCZ1/INTU/HSP4_longin_1"/>
</dbReference>
<evidence type="ECO:0000256" key="2">
    <source>
        <dbReference type="ARBA" id="ARBA00004241"/>
    </source>
</evidence>
<dbReference type="GO" id="GO:0060271">
    <property type="term" value="P:cilium assembly"/>
    <property type="evidence" value="ECO:0007669"/>
    <property type="project" value="InterPro"/>
</dbReference>
<evidence type="ECO:0000256" key="4">
    <source>
        <dbReference type="ARBA" id="ARBA00015639"/>
    </source>
</evidence>
<evidence type="ECO:0000256" key="7">
    <source>
        <dbReference type="ARBA" id="ARBA00022794"/>
    </source>
</evidence>
<keyword evidence="5" id="KW-0217">Developmental protein</keyword>
<keyword evidence="6" id="KW-0963">Cytoplasm</keyword>
<sequence>MLSVCLSELEKKGLDHCVHPVLISRLGQILDYRELGSRACSSTTCKKVTRRSLSWYLYMDFQSSGTLGGISCKSSTRTTGEVVALDMRGYGDSDKPEGVNNYDIKYLVEDIAQFVKELGEYDQELGEYDEELGEYDEKLGECDIELVECNKEPGEFGKELGRDKFTLVAHDWGGIVAWRFVDTHAHMLNSYIIMDAPRIESWMNMAVSNMQQFRKYVFFFQMPFFPELFISMHDLVAFKRIFKKTIPESSVEAEDIEAFKYTFSKPGALTAPINWYRANVLEQRIDNIKTKKDPGVPGLFLFGEKDDFLELAYLEEAKDVIKNLKTVVIEGGIHNVQQDKPEAVNKVMRDFLNKHFIDMSEVEWESEVSPGGELFYIKSNPVIETDRPPTHTPNVLEEAQSLTKSNIYSTRSKLSRLIRRRNSKRQQRNKNVSTAVQTHPEQSQGEPSIVRGAGSNKVTFQDCQEGEIREVTMSVDPRGSHNLGRRATYCETLLGLVISMFADESRIMVAGFIPNGEAIRYKSIKIGDWLRSIDGQEVVYSNIDSVLANITSPCKVRLKLQRVAGCEVTTPVPSLSSHSRGVHQSELARQLIGAATDLTPLLQELPVGLLYLTQEGLTEGGPEDQGVIYCYPPSSSSPNTLAMARGCFTTLHHLLPDVALSSPISSTAILREQLTHIIYTPQGHEIMLLALPNNRCSVQEAIQISAGLVRYLEFNYQTLSRAFSDVDRHACLNHFFSLFFAQLVSAQLENVEAHQVSAHWEDLLPAAHWVPLPREAQGYLLSSHLSKTDLVDVHTFCRQQGLLHLGRSEAVRSMVLWREVYPSSCNRGLSNQSSMYLSTPVSPYTLPQGRWFLLIVGQPIRVLESMLMKIMKVLEHGDTISTRTLVVKYLLSLACCFGGNWLMSRQRCVQTRVGMGRKKVGESVPATLVVVEQKNVPTTPIERGVLMGSEYSGKLITNSLENIKCEAVQAVETVVDAASASAEERYKGRLNSEAQHIESEQTCDGNPGPDVFYVEQAQEMLGYIKKIGIPSVASKWISVSARPQITTPECVPLGKASPRRTDNLLGLARPTTPTKATSQCQAHILDCSSPRGGTGSPVNKKPPEVTSILKHRGSPLGYNASAISLQGSTSEDSASQAASVISDESAPILGRRAEREKPSRSTDQSDDSESDWETLTAGEHNVLFHYVHLDLTEGILLCPPVDRTVASSGRLAEILNNFRQSCQVIHVLLRNTVHFKKLLAQDVAKCHLNKSLIAIKEHGVLFQCQGETSAKKTTPTFTYWVVGHCTQKHHTLLHNDPTDESNNQDDSIPNRMSDDTSLDNTTDRPTSKHTFKRPPNLHNILVYPKLPDPKRIREEKPTTKGSYPCGSTRCSTRLFFTPSPREVYVCYHDSASQNMVEIAFRLGLSVSG</sequence>
<protein>
    <recommendedName>
        <fullName evidence="4">Protein inturned</fullName>
    </recommendedName>
    <alternativeName>
        <fullName evidence="8">Inturned planar cell polarity effector homolog</fullName>
    </alternativeName>
</protein>
<dbReference type="PANTHER" id="PTHR21082">
    <property type="entry name" value="PROTEIN INTURNED"/>
    <property type="match status" value="1"/>
</dbReference>
<evidence type="ECO:0000256" key="1">
    <source>
        <dbReference type="ARBA" id="ARBA00004120"/>
    </source>
</evidence>
<dbReference type="GO" id="GO:0001736">
    <property type="term" value="P:establishment of planar polarity"/>
    <property type="evidence" value="ECO:0007669"/>
    <property type="project" value="InterPro"/>
</dbReference>
<dbReference type="InterPro" id="IPR001478">
    <property type="entry name" value="PDZ"/>
</dbReference>
<feature type="region of interest" description="Disordered" evidence="10">
    <location>
        <begin position="1127"/>
        <end position="1172"/>
    </location>
</feature>
<evidence type="ECO:0000256" key="10">
    <source>
        <dbReference type="SAM" id="MobiDB-lite"/>
    </source>
</evidence>
<proteinExistence type="inferred from homology"/>
<feature type="domain" description="PDZ" evidence="11">
    <location>
        <begin position="470"/>
        <end position="562"/>
    </location>
</feature>
<feature type="region of interest" description="Disordered" evidence="10">
    <location>
        <begin position="1071"/>
        <end position="1112"/>
    </location>
</feature>
<dbReference type="InterPro" id="IPR036034">
    <property type="entry name" value="PDZ_sf"/>
</dbReference>
<dbReference type="Gene3D" id="3.40.50.1820">
    <property type="entry name" value="alpha/beta hydrolase"/>
    <property type="match status" value="2"/>
</dbReference>
<dbReference type="InterPro" id="IPR000073">
    <property type="entry name" value="AB_hydrolase_1"/>
</dbReference>
<dbReference type="SUPFAM" id="SSF50156">
    <property type="entry name" value="PDZ domain-like"/>
    <property type="match status" value="1"/>
</dbReference>
<dbReference type="GO" id="GO:0003824">
    <property type="term" value="F:catalytic activity"/>
    <property type="evidence" value="ECO:0007669"/>
    <property type="project" value="InterPro"/>
</dbReference>
<dbReference type="GO" id="GO:0007399">
    <property type="term" value="P:nervous system development"/>
    <property type="evidence" value="ECO:0007669"/>
    <property type="project" value="TreeGrafter"/>
</dbReference>
<dbReference type="EMBL" id="OD000283">
    <property type="protein sequence ID" value="CAD7396759.1"/>
    <property type="molecule type" value="Genomic_DNA"/>
</dbReference>
<feature type="coiled-coil region" evidence="9">
    <location>
        <begin position="111"/>
        <end position="138"/>
    </location>
</feature>
<dbReference type="InterPro" id="IPR039151">
    <property type="entry name" value="INTU"/>
</dbReference>
<feature type="compositionally biased region" description="Polar residues" evidence="10">
    <location>
        <begin position="432"/>
        <end position="446"/>
    </location>
</feature>
<comment type="similarity">
    <text evidence="3">Belongs to the inturned family.</text>
</comment>
<feature type="compositionally biased region" description="Polar residues" evidence="10">
    <location>
        <begin position="1127"/>
        <end position="1139"/>
    </location>
</feature>
<keyword evidence="7" id="KW-0970">Cilium biogenesis/degradation</keyword>
<name>A0A7R9CJ28_TIMPO</name>
<dbReference type="PANTHER" id="PTHR21082:SF4">
    <property type="entry name" value="PROTEIN INTURNED"/>
    <property type="match status" value="1"/>
</dbReference>
<reference evidence="12" key="1">
    <citation type="submission" date="2020-11" db="EMBL/GenBank/DDBJ databases">
        <authorList>
            <person name="Tran Van P."/>
        </authorList>
    </citation>
    <scope>NUCLEOTIDE SEQUENCE</scope>
</reference>
<accession>A0A7R9CJ28</accession>
<dbReference type="PRINTS" id="PR00412">
    <property type="entry name" value="EPOXHYDRLASE"/>
</dbReference>
<dbReference type="GO" id="GO:0016192">
    <property type="term" value="P:vesicle-mediated transport"/>
    <property type="evidence" value="ECO:0007669"/>
    <property type="project" value="InterPro"/>
</dbReference>
<evidence type="ECO:0000256" key="6">
    <source>
        <dbReference type="ARBA" id="ARBA00022490"/>
    </source>
</evidence>
<feature type="region of interest" description="Disordered" evidence="10">
    <location>
        <begin position="1292"/>
        <end position="1335"/>
    </location>
</feature>
<dbReference type="Pfam" id="PF00561">
    <property type="entry name" value="Abhydrolase_1"/>
    <property type="match status" value="1"/>
</dbReference>
<dbReference type="GO" id="GO:0005929">
    <property type="term" value="C:cilium"/>
    <property type="evidence" value="ECO:0007669"/>
    <property type="project" value="TreeGrafter"/>
</dbReference>
<evidence type="ECO:0000256" key="3">
    <source>
        <dbReference type="ARBA" id="ARBA00010034"/>
    </source>
</evidence>
<feature type="region of interest" description="Disordered" evidence="10">
    <location>
        <begin position="419"/>
        <end position="453"/>
    </location>
</feature>
<dbReference type="InterPro" id="IPR000639">
    <property type="entry name" value="Epox_hydrolase-like"/>
</dbReference>
<gene>
    <name evidence="12" type="ORF">TPSB3V08_LOCUS814</name>
</gene>
<evidence type="ECO:0000256" key="9">
    <source>
        <dbReference type="SAM" id="Coils"/>
    </source>
</evidence>
<dbReference type="InterPro" id="IPR029058">
    <property type="entry name" value="AB_hydrolase_fold"/>
</dbReference>
<evidence type="ECO:0000313" key="12">
    <source>
        <dbReference type="EMBL" id="CAD7396759.1"/>
    </source>
</evidence>
<evidence type="ECO:0000256" key="8">
    <source>
        <dbReference type="ARBA" id="ARBA00032633"/>
    </source>
</evidence>
<feature type="compositionally biased region" description="Basic and acidic residues" evidence="10">
    <location>
        <begin position="1151"/>
        <end position="1160"/>
    </location>
</feature>
<dbReference type="GO" id="GO:0009986">
    <property type="term" value="C:cell surface"/>
    <property type="evidence" value="ECO:0007669"/>
    <property type="project" value="UniProtKB-SubCell"/>
</dbReference>
<dbReference type="PROSITE" id="PS50106">
    <property type="entry name" value="PDZ"/>
    <property type="match status" value="1"/>
</dbReference>
<feature type="compositionally biased region" description="Basic residues" evidence="10">
    <location>
        <begin position="419"/>
        <end position="428"/>
    </location>
</feature>
<organism evidence="12">
    <name type="scientific">Timema poppense</name>
    <name type="common">Walking stick</name>
    <dbReference type="NCBI Taxonomy" id="170557"/>
    <lineage>
        <taxon>Eukaryota</taxon>
        <taxon>Metazoa</taxon>
        <taxon>Ecdysozoa</taxon>
        <taxon>Arthropoda</taxon>
        <taxon>Hexapoda</taxon>
        <taxon>Insecta</taxon>
        <taxon>Pterygota</taxon>
        <taxon>Neoptera</taxon>
        <taxon>Polyneoptera</taxon>
        <taxon>Phasmatodea</taxon>
        <taxon>Timematodea</taxon>
        <taxon>Timematoidea</taxon>
        <taxon>Timematidae</taxon>
        <taxon>Timema</taxon>
    </lineage>
</organism>
<dbReference type="GO" id="GO:0005737">
    <property type="term" value="C:cytoplasm"/>
    <property type="evidence" value="ECO:0007669"/>
    <property type="project" value="TreeGrafter"/>
</dbReference>
<evidence type="ECO:0000259" key="11">
    <source>
        <dbReference type="PROSITE" id="PS50106"/>
    </source>
</evidence>
<comment type="subcellular location">
    <subcellularLocation>
        <location evidence="2">Cell surface</location>
    </subcellularLocation>
    <subcellularLocation>
        <location evidence="1">Cytoplasm</location>
        <location evidence="1">Cytoskeleton</location>
        <location evidence="1">Cilium basal body</location>
    </subcellularLocation>
</comment>
<keyword evidence="9" id="KW-0175">Coiled coil</keyword>
<evidence type="ECO:0000256" key="5">
    <source>
        <dbReference type="ARBA" id="ARBA00022473"/>
    </source>
</evidence>
<dbReference type="Pfam" id="PF19031">
    <property type="entry name" value="Intu_longin_1"/>
    <property type="match status" value="1"/>
</dbReference>
<feature type="compositionally biased region" description="Polar residues" evidence="10">
    <location>
        <begin position="1071"/>
        <end position="1081"/>
    </location>
</feature>
<dbReference type="SUPFAM" id="SSF53474">
    <property type="entry name" value="alpha/beta-Hydrolases"/>
    <property type="match status" value="1"/>
</dbReference>
<dbReference type="InterPro" id="IPR043988">
    <property type="entry name" value="CCZ1/INTU_longin_2"/>
</dbReference>
<dbReference type="Pfam" id="PF19032">
    <property type="entry name" value="Intu_longin_2"/>
    <property type="match status" value="1"/>
</dbReference>